<proteinExistence type="predicted"/>
<name>A0A6H1ZWN4_9ZZZZ</name>
<reference evidence="1" key="1">
    <citation type="submission" date="2020-03" db="EMBL/GenBank/DDBJ databases">
        <title>The deep terrestrial virosphere.</title>
        <authorList>
            <person name="Holmfeldt K."/>
            <person name="Nilsson E."/>
            <person name="Simone D."/>
            <person name="Lopez-Fernandez M."/>
            <person name="Wu X."/>
            <person name="de Brujin I."/>
            <person name="Lundin D."/>
            <person name="Andersson A."/>
            <person name="Bertilsson S."/>
            <person name="Dopson M."/>
        </authorList>
    </citation>
    <scope>NUCLEOTIDE SEQUENCE</scope>
    <source>
        <strain evidence="1">TM448A02352</strain>
    </source>
</reference>
<organism evidence="1">
    <name type="scientific">viral metagenome</name>
    <dbReference type="NCBI Taxonomy" id="1070528"/>
    <lineage>
        <taxon>unclassified sequences</taxon>
        <taxon>metagenomes</taxon>
        <taxon>organismal metagenomes</taxon>
    </lineage>
</organism>
<dbReference type="EMBL" id="MT144296">
    <property type="protein sequence ID" value="QJA51889.1"/>
    <property type="molecule type" value="Genomic_DNA"/>
</dbReference>
<evidence type="ECO:0000313" key="1">
    <source>
        <dbReference type="EMBL" id="QJA51889.1"/>
    </source>
</evidence>
<protein>
    <submittedName>
        <fullName evidence="1">Uncharacterized protein</fullName>
    </submittedName>
</protein>
<dbReference type="AlphaFoldDB" id="A0A6H1ZWN4"/>
<gene>
    <name evidence="1" type="ORF">TM448A02352_0006</name>
</gene>
<sequence>MALIRSIDTIAKKWKDVTPLRLDIYKSNVEAPLRDWEKETLAAKDRRDAGLREAIADGRIDRGIKKAGLEGWRNPTVVKGPVRWAEGVEVGEPKYRANWGPFRDVIERTDPGPKYAKGDPRNWDRSKKIGLALHDKKIKG</sequence>
<accession>A0A6H1ZWN4</accession>